<accession>A0A7J5QPM5</accession>
<sequence>MKYFHFTSLSNTDAFSWFLFLAIVSGCFCLSSCEDDMAERSSSRISFTSEVCSSKNPSTRSVSGTDALRDTVMALQGGGAPLYLHTLYTDSITFPSPDSRRDTAVLTRATPIKNDNMYDSFGVSAYSYTDSWDESKTPDYFYNITASKSGSEYSLPFTYYWPGSSYKMKFFAYAPKNNENYVLSGNTHPGSPVIRVVIPNDVNDQEDLLVARTEEFNGNSNTAVPLTFNHALTAVKFVCGNNMQEGTVKSVTLKNVYSTGSYNMGLKTWSSLNTPATFSQSLNKIITGSANEALVTDAQTFMMVPQTLPDGAQIEILFIDNSNTEHILTADIKGTVWPMGKTVTYKVSTSSINWSYVLTVSSPADFTYKGGTKPYQITSYRQNSGGVQQAVPWSTQYSIDNGITWTSTKPVWLTNFTEFGPGGISARSYNATVSAQSGTEYNSHTIALMNATEKGTSTTPYNLSNSRGQIEVQNTANCYVVSAPGFYSFPLVYGNAIKNSTINTAAYTSTATGTTILKRFVNHTGNGITDPWISKNADCAPSRAELVWQDAMSLITDIQYVSGANGGRISFKVDKNHIRQGNAIVAIKDGNDNILWSWHIWVTDEEIGKTIEITNHQNERYKLMSVNLGWCDGNTTEFPERSCKVKIIAGDRSTEMIIRQTANSIVATAGENPYYQWGRKDPFLPSSGSSTNNKTWYNKDGISSTANPMIDRTRFEGPDRIRNFILKPDVILNPDGSNSYYYNLWSANNNEYVAGDNEVVKTVYDPCPVGFTLPAGNTFSGFTTTGQKVSSKSEINGIWVLNRGYKFYTDITKSKNIFFPASGWRSQANGKVYYTRGKGTSWSSVYDGHNGDALGMVFQSSFMDPSSADYFWAIGFAVRPAEE</sequence>
<dbReference type="CDD" id="cd13121">
    <property type="entry name" value="BF2867_like_C"/>
    <property type="match status" value="1"/>
</dbReference>
<dbReference type="PROSITE" id="PS51257">
    <property type="entry name" value="PROKAR_LIPOPROTEIN"/>
    <property type="match status" value="1"/>
</dbReference>
<dbReference type="RefSeq" id="WP_053088293.1">
    <property type="nucleotide sequence ID" value="NZ_JBDORN010000021.1"/>
</dbReference>
<proteinExistence type="predicted"/>
<protein>
    <submittedName>
        <fullName evidence="1">Fimbrillin family protein</fullName>
    </submittedName>
</protein>
<reference evidence="1 2" key="1">
    <citation type="journal article" date="2019" name="Nat. Med.">
        <title>A library of human gut bacterial isolates paired with longitudinal multiomics data enables mechanistic microbiome research.</title>
        <authorList>
            <person name="Poyet M."/>
            <person name="Groussin M."/>
            <person name="Gibbons S.M."/>
            <person name="Avila-Pacheco J."/>
            <person name="Jiang X."/>
            <person name="Kearney S.M."/>
            <person name="Perrotta A.R."/>
            <person name="Berdy B."/>
            <person name="Zhao S."/>
            <person name="Lieberman T.D."/>
            <person name="Swanson P.K."/>
            <person name="Smith M."/>
            <person name="Roesemann S."/>
            <person name="Alexander J.E."/>
            <person name="Rich S.A."/>
            <person name="Livny J."/>
            <person name="Vlamakis H."/>
            <person name="Clish C."/>
            <person name="Bullock K."/>
            <person name="Deik A."/>
            <person name="Scott J."/>
            <person name="Pierce K.A."/>
            <person name="Xavier R.J."/>
            <person name="Alm E.J."/>
        </authorList>
    </citation>
    <scope>NUCLEOTIDE SEQUENCE [LARGE SCALE GENOMIC DNA]</scope>
    <source>
        <strain evidence="1 2">BIOML-A7</strain>
    </source>
</reference>
<dbReference type="EMBL" id="WDCG01000020">
    <property type="protein sequence ID" value="KAB6421280.1"/>
    <property type="molecule type" value="Genomic_DNA"/>
</dbReference>
<dbReference type="Gene3D" id="2.60.40.2620">
    <property type="entry name" value="Fimbrillin-like"/>
    <property type="match status" value="1"/>
</dbReference>
<evidence type="ECO:0000313" key="2">
    <source>
        <dbReference type="Proteomes" id="UP000471447"/>
    </source>
</evidence>
<comment type="caution">
    <text evidence="1">The sequence shown here is derived from an EMBL/GenBank/DDBJ whole genome shotgun (WGS) entry which is preliminary data.</text>
</comment>
<dbReference type="Proteomes" id="UP000471447">
    <property type="component" value="Unassembled WGS sequence"/>
</dbReference>
<dbReference type="InterPro" id="IPR042278">
    <property type="entry name" value="Mfa-like_1_N"/>
</dbReference>
<gene>
    <name evidence="1" type="ORF">GAZ26_17300</name>
</gene>
<name>A0A7J5QPM5_9BACE</name>
<dbReference type="AlphaFoldDB" id="A0A7J5QPM5"/>
<dbReference type="CDD" id="cd13120">
    <property type="entry name" value="BF2867_like_N"/>
    <property type="match status" value="1"/>
</dbReference>
<evidence type="ECO:0000313" key="1">
    <source>
        <dbReference type="EMBL" id="KAB6421280.1"/>
    </source>
</evidence>
<organism evidence="1 2">
    <name type="scientific">Bacteroides xylanisolvens</name>
    <dbReference type="NCBI Taxonomy" id="371601"/>
    <lineage>
        <taxon>Bacteria</taxon>
        <taxon>Pseudomonadati</taxon>
        <taxon>Bacteroidota</taxon>
        <taxon>Bacteroidia</taxon>
        <taxon>Bacteroidales</taxon>
        <taxon>Bacteroidaceae</taxon>
        <taxon>Bacteroides</taxon>
    </lineage>
</organism>